<comment type="caution">
    <text evidence="1">The sequence shown here is derived from an EMBL/GenBank/DDBJ whole genome shotgun (WGS) entry which is preliminary data.</text>
</comment>
<evidence type="ECO:0000313" key="1">
    <source>
        <dbReference type="EMBL" id="KAI4388469.1"/>
    </source>
</evidence>
<protein>
    <submittedName>
        <fullName evidence="1">Uncharacterized protein</fullName>
    </submittedName>
</protein>
<proteinExistence type="predicted"/>
<keyword evidence="2" id="KW-1185">Reference proteome</keyword>
<organism evidence="1 2">
    <name type="scientific">Melastoma candidum</name>
    <dbReference type="NCBI Taxonomy" id="119954"/>
    <lineage>
        <taxon>Eukaryota</taxon>
        <taxon>Viridiplantae</taxon>
        <taxon>Streptophyta</taxon>
        <taxon>Embryophyta</taxon>
        <taxon>Tracheophyta</taxon>
        <taxon>Spermatophyta</taxon>
        <taxon>Magnoliopsida</taxon>
        <taxon>eudicotyledons</taxon>
        <taxon>Gunneridae</taxon>
        <taxon>Pentapetalae</taxon>
        <taxon>rosids</taxon>
        <taxon>malvids</taxon>
        <taxon>Myrtales</taxon>
        <taxon>Melastomataceae</taxon>
        <taxon>Melastomatoideae</taxon>
        <taxon>Melastomateae</taxon>
        <taxon>Melastoma</taxon>
    </lineage>
</organism>
<dbReference type="Proteomes" id="UP001057402">
    <property type="component" value="Chromosome 1"/>
</dbReference>
<accession>A0ACB9SBA2</accession>
<gene>
    <name evidence="1" type="ORF">MLD38_000791</name>
</gene>
<dbReference type="EMBL" id="CM042880">
    <property type="protein sequence ID" value="KAI4388469.1"/>
    <property type="molecule type" value="Genomic_DNA"/>
</dbReference>
<evidence type="ECO:0000313" key="2">
    <source>
        <dbReference type="Proteomes" id="UP001057402"/>
    </source>
</evidence>
<reference evidence="2" key="1">
    <citation type="journal article" date="2023" name="Front. Plant Sci.">
        <title>Chromosomal-level genome assembly of Melastoma candidum provides insights into trichome evolution.</title>
        <authorList>
            <person name="Zhong Y."/>
            <person name="Wu W."/>
            <person name="Sun C."/>
            <person name="Zou P."/>
            <person name="Liu Y."/>
            <person name="Dai S."/>
            <person name="Zhou R."/>
        </authorList>
    </citation>
    <scope>NUCLEOTIDE SEQUENCE [LARGE SCALE GENOMIC DNA]</scope>
</reference>
<name>A0ACB9SBA2_9MYRT</name>
<sequence length="1778" mass="196002">MRKEENNSGGKKVEKNCLKHDSEDEPLGALLKLKKSRKSKKIMDTVGEKEIKFEAGDERAEAVEDDVGGLDDTLASFKKKLRAPKRERESKPLVPVMANSKTTGADWDQCLVETIDGSDRKEGNLTKKRVKRTKFNSLTGVMEGSGGASGDFTTSESRAGHADNSELSGCLEEQPNHCNNKHDDSLLSFIKKAQRSETGESPVALELNSEGMKHDRTKNDIDGLVDNITSDPVPMVCTREGVCISEGAQQLSTPEPTEWVTMPLKGTVSQSRTGCEKLKPCNDGNISDKTCKDEQEVAHEQISGRRMGVVSNDEAEEVKFGEACPGNIYPMIKHIVHETSTDYVNLDENDVDDASNPDLSNKDGNASVQRELRKPKKCRHGDMAYEGDAEWEILMNERLENHLRPYRTRGMVESSSGSASAAVSVGLRARAAGPVEKIKFKEVLKRKGGLQEYLEIRNRILALWSKDMSRALPLKECGITETPLEDESPHASLRRDIYVFLDRYGYVNTGVALAKQAVERKDSSNNELIGENNRGECELALDEANGTTSLGEQLNSSDNFVGAVSSLDGMDQIHDSGLLENKGPMDTGVLDVPPVIATDCTGNSLLGADLADTNVISNSKKNVFDAADPSIKLTYCISETEVMKGPSESPCIVDRPLEANEGQNNIDAEKPMDISEPVIMKEPLESLCSTERPSEPNVGQCNVDDAKKVIIVGAGPAGLTAARHLQRQGFSVIVLEGRDRIGGRVYTDRSSLSVPVDLGASIITGVEADVATERRPDPSSLICSQLGLELTVLNSDCPLYDIVTGQKVPADLDEALEAEYNSLLDDMVLLVAQKGERAMQMSLEDGLEYALSQRRITGSGKVASDTEMKTPSGEFVDPQSDEAKVAHGNCSFDEDALNPLERRVMNWHFAHLEYGCAAMLKEVSLPYWNQDDIYGGFGGAHCMIKGGYSAITESLACELNIHMNHAVTEICYDCKDSVSSENHGCRVKVSTSNGRVFMGDAVLVTVPLGCLKAETIKFFPPLPSWKQSSIKRLGFGILNKIVLEFPNVFWDESVDYFGATAQETNCRGWCFMFWNVKKTVGAPVLIALVVGKAAIEGQQFDSDDHVHHAMAVLRKLFGEQSVPDPLGSVVTDWGQDPFSYGAYSYVAIGASGEDYDILGKPVENCLFFAGEATCKEHPDTVGGAMMSGMREAVRIMDILTNGDDYRAEVEAIEIAQRQSDSERDEVRDIITRLDAVEISNKFYKNSLEGDIILSKEALLQDLFFNTKTISGRLYVVKTLLDLPVESVKSYASTKDGLSTLNSWILDSLGKDGTQLLRHCVRLLVRVSTDLLAVRISGIGKTIKEKVCVHTSRDIRAVASQLVNVWLEIFRKEKASRARHKLSKQTAQTDPSRSKSAKEISVGTHDASRVRHGIHEFRGNSHMKPSNNSLKKVTGRTTKLETIYDSKSETNSSRSRGSVNPEAMVMEDENVEMSEEEKAAFAAAEAARVAAVAAAEAYASAEAKWSAMSQLPKIPSFYKFVRKEHYAQENEYDPRMKYSGGVIGRQDCISEMDSRNCRVREWSVDFPPALESSRVSVDNLSQRSHSNDIVGHHNFREHSGENTAVNSSLLTQAWVDASGSLEVKDYHAIERWQSQAAAAGSDSFRENMNINDEEDSNTYTRPHTSKHHKVQCESSVSQITVNKDLKDSQQRGADKIKQAVVDYVATLLMPLYKARKIDRDGYKSIMKKAATKVMEQATDAEKTMVVPQFLDFKRRNKIRAFVDTLIERRLAARPNLKSR</sequence>